<dbReference type="AlphaFoldDB" id="R4YMB2"/>
<dbReference type="Pfam" id="PF11582">
    <property type="entry name" value="DUF3240"/>
    <property type="match status" value="1"/>
</dbReference>
<dbReference type="InterPro" id="IPR015867">
    <property type="entry name" value="N-reg_PII/ATP_PRibTrfase_C"/>
</dbReference>
<organism evidence="1 2">
    <name type="scientific">Oleispira antarctica RB-8</name>
    <dbReference type="NCBI Taxonomy" id="698738"/>
    <lineage>
        <taxon>Bacteria</taxon>
        <taxon>Pseudomonadati</taxon>
        <taxon>Pseudomonadota</taxon>
        <taxon>Gammaproteobacteria</taxon>
        <taxon>Oceanospirillales</taxon>
        <taxon>Oceanospirillaceae</taxon>
        <taxon>Oleispira</taxon>
    </lineage>
</organism>
<dbReference type="KEGG" id="oai:OLEAN_C18900"/>
<dbReference type="OrthoDB" id="5296902at2"/>
<dbReference type="Gene3D" id="3.30.70.120">
    <property type="match status" value="1"/>
</dbReference>
<accession>R4YMB2</accession>
<dbReference type="EMBL" id="FO203512">
    <property type="protein sequence ID" value="CCK76066.1"/>
    <property type="molecule type" value="Genomic_DNA"/>
</dbReference>
<sequence>MNQALLTLSTAPGFEDELVDWLLVSQISGFSSWVGYGHGADVATLSIAEQVAGRQKRVFFTLEGDSEKLSALIELLSADYPNADVHYWLQPVLMSGRIKR</sequence>
<dbReference type="Proteomes" id="UP000032749">
    <property type="component" value="Chromosome"/>
</dbReference>
<evidence type="ECO:0000313" key="1">
    <source>
        <dbReference type="EMBL" id="CCK76066.1"/>
    </source>
</evidence>
<protein>
    <recommendedName>
        <fullName evidence="3">DUF3240 domain-containing protein</fullName>
    </recommendedName>
</protein>
<reference evidence="1 2" key="1">
    <citation type="journal article" date="2013" name="Nat. Commun.">
        <title>Genome sequence and functional genomic analysis of the oil-degrading bacterium Oleispira antarctica.</title>
        <authorList>
            <person name="Kube M."/>
            <person name="Chernikova T.N."/>
            <person name="Al-Ramahi Y."/>
            <person name="Beloqui A."/>
            <person name="Lopez-Cortez N."/>
            <person name="Guazzaroni M.E."/>
            <person name="Heipieper H.J."/>
            <person name="Klages S."/>
            <person name="Kotsyurbenko O.R."/>
            <person name="Langer I."/>
            <person name="Nechitaylo T.Y."/>
            <person name="Lunsdorf H."/>
            <person name="Fernandez M."/>
            <person name="Juarez S."/>
            <person name="Ciordia S."/>
            <person name="Singer A."/>
            <person name="Kagan O."/>
            <person name="Egorova O."/>
            <person name="Petit P.A."/>
            <person name="Stogios P."/>
            <person name="Kim Y."/>
            <person name="Tchigvintsev A."/>
            <person name="Flick R."/>
            <person name="Denaro R."/>
            <person name="Genovese M."/>
            <person name="Albar J.P."/>
            <person name="Reva O.N."/>
            <person name="Martinez-Gomariz M."/>
            <person name="Tran H."/>
            <person name="Ferrer M."/>
            <person name="Savchenko A."/>
            <person name="Yakunin A.F."/>
            <person name="Yakimov M.M."/>
            <person name="Golyshina O.V."/>
            <person name="Reinhardt R."/>
            <person name="Golyshin P.N."/>
        </authorList>
    </citation>
    <scope>NUCLEOTIDE SEQUENCE [LARGE SCALE GENOMIC DNA]</scope>
</reference>
<evidence type="ECO:0008006" key="3">
    <source>
        <dbReference type="Google" id="ProtNLM"/>
    </source>
</evidence>
<evidence type="ECO:0000313" key="2">
    <source>
        <dbReference type="Proteomes" id="UP000032749"/>
    </source>
</evidence>
<dbReference type="STRING" id="698738.OLEAN_C18900"/>
<gene>
    <name evidence="1" type="ORF">OLEAN_C18900</name>
</gene>
<dbReference type="InterPro" id="IPR021634">
    <property type="entry name" value="DUF3240"/>
</dbReference>
<keyword evidence="2" id="KW-1185">Reference proteome</keyword>
<name>R4YMB2_OLEAN</name>
<proteinExistence type="predicted"/>
<dbReference type="HOGENOM" id="CLU_156351_1_0_6"/>